<comment type="cofactor">
    <cofactor evidence="6">
        <name>FAD</name>
        <dbReference type="ChEBI" id="CHEBI:57692"/>
    </cofactor>
    <text evidence="6">Binds 1 FAD per subunit.</text>
</comment>
<evidence type="ECO:0000259" key="9">
    <source>
        <dbReference type="Pfam" id="PF07992"/>
    </source>
</evidence>
<gene>
    <name evidence="10" type="ORF">QBC34DRAFT_222578</name>
</gene>
<dbReference type="GO" id="GO:0005759">
    <property type="term" value="C:mitochondrial matrix"/>
    <property type="evidence" value="ECO:0007669"/>
    <property type="project" value="UniProtKB-ARBA"/>
</dbReference>
<name>A0AAV9G3W8_9PEZI</name>
<evidence type="ECO:0000256" key="1">
    <source>
        <dbReference type="ARBA" id="ARBA00007532"/>
    </source>
</evidence>
<feature type="binding site" evidence="6">
    <location>
        <begin position="183"/>
        <end position="190"/>
    </location>
    <ligand>
        <name>NAD(+)</name>
        <dbReference type="ChEBI" id="CHEBI:57540"/>
    </ligand>
</feature>
<dbReference type="EMBL" id="MU866003">
    <property type="protein sequence ID" value="KAK4442915.1"/>
    <property type="molecule type" value="Genomic_DNA"/>
</dbReference>
<comment type="similarity">
    <text evidence="1">Belongs to the class-I pyridine nucleotide-disulfide oxidoreductase family.</text>
</comment>
<keyword evidence="6" id="KW-0520">NAD</keyword>
<feature type="binding site" evidence="6">
    <location>
        <begin position="145"/>
        <end position="147"/>
    </location>
    <ligand>
        <name>FAD</name>
        <dbReference type="ChEBI" id="CHEBI:57692"/>
    </ligand>
</feature>
<evidence type="ECO:0000256" key="2">
    <source>
        <dbReference type="ARBA" id="ARBA00022630"/>
    </source>
</evidence>
<keyword evidence="4" id="KW-0560">Oxidoreductase</keyword>
<dbReference type="Proteomes" id="UP001321760">
    <property type="component" value="Unassembled WGS sequence"/>
</dbReference>
<evidence type="ECO:0000313" key="10">
    <source>
        <dbReference type="EMBL" id="KAK4442915.1"/>
    </source>
</evidence>
<evidence type="ECO:0000259" key="8">
    <source>
        <dbReference type="Pfam" id="PF02852"/>
    </source>
</evidence>
<dbReference type="PANTHER" id="PTHR43014">
    <property type="entry name" value="MERCURIC REDUCTASE"/>
    <property type="match status" value="1"/>
</dbReference>
<feature type="binding site" evidence="6">
    <location>
        <position position="54"/>
    </location>
    <ligand>
        <name>FAD</name>
        <dbReference type="ChEBI" id="CHEBI:57692"/>
    </ligand>
</feature>
<evidence type="ECO:0000256" key="4">
    <source>
        <dbReference type="ARBA" id="ARBA00023002"/>
    </source>
</evidence>
<keyword evidence="6" id="KW-0547">Nucleotide-binding</keyword>
<dbReference type="Pfam" id="PF07992">
    <property type="entry name" value="Pyr_redox_2"/>
    <property type="match status" value="1"/>
</dbReference>
<sequence length="466" mass="48951">MSSEDHYDFIALGAGEAGKLLSWDLSSKHGKRCAVIEHGPIAGACPTVACMPSKTFVHLADVLHHTQQDAPSIASGYSSNGSVVANMTAVIARKKAVVDGLADMFLNAFDSTNVELIRGHGTLVGPKTISVNGRLLTADTIVINTGSKAAVDKNMPGLVDAKPMTHVELLELTSLPAHLIILGGGYVGLEFAQVFARLGSRVTVIERNAQVLKVEDSDVITELTGVLTREGVQLQTATTVDSVSGLSGDEVTLCISGPGPSLIKGSHLLVATGRVPATGGIGLVENGIRLTATGHVAVDDQLRTSAPGVFAVGDCAGSPYFTHIGWDDYRVVLASLTGAPRKGGTANRQVPSVLFTSPELAHVGLREKEAQSQEIPYRLAKLPMEAFLRTRALGDTDGFAKVLVEAEGDKVLGFTALGPQAGEMLPVVQLVMKLGLSYKEIADLIIVHPTMCEGLVDLFRSVPEQA</sequence>
<dbReference type="PRINTS" id="PR00368">
    <property type="entry name" value="FADPNR"/>
</dbReference>
<reference evidence="10" key="1">
    <citation type="journal article" date="2023" name="Mol. Phylogenet. Evol.">
        <title>Genome-scale phylogeny and comparative genomics of the fungal order Sordariales.</title>
        <authorList>
            <person name="Hensen N."/>
            <person name="Bonometti L."/>
            <person name="Westerberg I."/>
            <person name="Brannstrom I.O."/>
            <person name="Guillou S."/>
            <person name="Cros-Aarteil S."/>
            <person name="Calhoun S."/>
            <person name="Haridas S."/>
            <person name="Kuo A."/>
            <person name="Mondo S."/>
            <person name="Pangilinan J."/>
            <person name="Riley R."/>
            <person name="LaButti K."/>
            <person name="Andreopoulos B."/>
            <person name="Lipzen A."/>
            <person name="Chen C."/>
            <person name="Yan M."/>
            <person name="Daum C."/>
            <person name="Ng V."/>
            <person name="Clum A."/>
            <person name="Steindorff A."/>
            <person name="Ohm R.A."/>
            <person name="Martin F."/>
            <person name="Silar P."/>
            <person name="Natvig D.O."/>
            <person name="Lalanne C."/>
            <person name="Gautier V."/>
            <person name="Ament-Velasquez S.L."/>
            <person name="Kruys A."/>
            <person name="Hutchinson M.I."/>
            <person name="Powell A.J."/>
            <person name="Barry K."/>
            <person name="Miller A.N."/>
            <person name="Grigoriev I.V."/>
            <person name="Debuchy R."/>
            <person name="Gladieux P."/>
            <person name="Hiltunen Thoren M."/>
            <person name="Johannesson H."/>
        </authorList>
    </citation>
    <scope>NUCLEOTIDE SEQUENCE</scope>
    <source>
        <strain evidence="10">PSN243</strain>
    </source>
</reference>
<keyword evidence="3 6" id="KW-0274">FAD</keyword>
<dbReference type="Gene3D" id="3.50.50.60">
    <property type="entry name" value="FAD/NAD(P)-binding domain"/>
    <property type="match status" value="2"/>
</dbReference>
<keyword evidence="2" id="KW-0285">Flavoprotein</keyword>
<dbReference type="GO" id="GO:0003955">
    <property type="term" value="F:NAD(P)H dehydrogenase (quinone) activity"/>
    <property type="evidence" value="ECO:0007669"/>
    <property type="project" value="TreeGrafter"/>
</dbReference>
<dbReference type="InterPro" id="IPR001100">
    <property type="entry name" value="Pyr_nuc-diS_OxRdtase"/>
</dbReference>
<dbReference type="InterPro" id="IPR004099">
    <property type="entry name" value="Pyr_nucl-diS_OxRdtase_dimer"/>
</dbReference>
<dbReference type="PRINTS" id="PR00411">
    <property type="entry name" value="PNDRDTASEI"/>
</dbReference>
<proteinExistence type="inferred from homology"/>
<feature type="disulfide bond" description="Redox-active" evidence="7">
    <location>
        <begin position="45"/>
        <end position="50"/>
    </location>
</feature>
<feature type="binding site" evidence="6">
    <location>
        <position position="314"/>
    </location>
    <ligand>
        <name>FAD</name>
        <dbReference type="ChEBI" id="CHEBI:57692"/>
    </ligand>
</feature>
<dbReference type="PIRSF" id="PIRSF000350">
    <property type="entry name" value="Mercury_reductase_MerA"/>
    <property type="match status" value="1"/>
</dbReference>
<comment type="caution">
    <text evidence="10">The sequence shown here is derived from an EMBL/GenBank/DDBJ whole genome shotgun (WGS) entry which is preliminary data.</text>
</comment>
<evidence type="ECO:0000313" key="11">
    <source>
        <dbReference type="Proteomes" id="UP001321760"/>
    </source>
</evidence>
<keyword evidence="11" id="KW-1185">Reference proteome</keyword>
<dbReference type="InterPro" id="IPR016156">
    <property type="entry name" value="FAD/NAD-linked_Rdtase_dimer_sf"/>
</dbReference>
<dbReference type="InterPro" id="IPR023753">
    <property type="entry name" value="FAD/NAD-binding_dom"/>
</dbReference>
<organism evidence="10 11">
    <name type="scientific">Podospora aff. communis PSN243</name>
    <dbReference type="NCBI Taxonomy" id="3040156"/>
    <lineage>
        <taxon>Eukaryota</taxon>
        <taxon>Fungi</taxon>
        <taxon>Dikarya</taxon>
        <taxon>Ascomycota</taxon>
        <taxon>Pezizomycotina</taxon>
        <taxon>Sordariomycetes</taxon>
        <taxon>Sordariomycetidae</taxon>
        <taxon>Sordariales</taxon>
        <taxon>Podosporaceae</taxon>
        <taxon>Podospora</taxon>
    </lineage>
</organism>
<dbReference type="InterPro" id="IPR036188">
    <property type="entry name" value="FAD/NAD-bd_sf"/>
</dbReference>
<feature type="binding site" evidence="6">
    <location>
        <position position="121"/>
    </location>
    <ligand>
        <name>FAD</name>
        <dbReference type="ChEBI" id="CHEBI:57692"/>
    </ligand>
</feature>
<feature type="active site" description="Proton acceptor" evidence="5">
    <location>
        <position position="448"/>
    </location>
</feature>
<dbReference type="SUPFAM" id="SSF51905">
    <property type="entry name" value="FAD/NAD(P)-binding domain"/>
    <property type="match status" value="1"/>
</dbReference>
<dbReference type="Pfam" id="PF02852">
    <property type="entry name" value="Pyr_redox_dim"/>
    <property type="match status" value="1"/>
</dbReference>
<evidence type="ECO:0000256" key="6">
    <source>
        <dbReference type="PIRSR" id="PIRSR000350-3"/>
    </source>
</evidence>
<dbReference type="PANTHER" id="PTHR43014:SF2">
    <property type="entry name" value="MERCURIC REDUCTASE"/>
    <property type="match status" value="1"/>
</dbReference>
<reference evidence="10" key="2">
    <citation type="submission" date="2023-05" db="EMBL/GenBank/DDBJ databases">
        <authorList>
            <consortium name="Lawrence Berkeley National Laboratory"/>
            <person name="Steindorff A."/>
            <person name="Hensen N."/>
            <person name="Bonometti L."/>
            <person name="Westerberg I."/>
            <person name="Brannstrom I.O."/>
            <person name="Guillou S."/>
            <person name="Cros-Aarteil S."/>
            <person name="Calhoun S."/>
            <person name="Haridas S."/>
            <person name="Kuo A."/>
            <person name="Mondo S."/>
            <person name="Pangilinan J."/>
            <person name="Riley R."/>
            <person name="Labutti K."/>
            <person name="Andreopoulos B."/>
            <person name="Lipzen A."/>
            <person name="Chen C."/>
            <person name="Yanf M."/>
            <person name="Daum C."/>
            <person name="Ng V."/>
            <person name="Clum A."/>
            <person name="Ohm R."/>
            <person name="Martin F."/>
            <person name="Silar P."/>
            <person name="Natvig D."/>
            <person name="Lalanne C."/>
            <person name="Gautier V."/>
            <person name="Ament-Velasquez S.L."/>
            <person name="Kruys A."/>
            <person name="Hutchinson M.I."/>
            <person name="Powell A.J."/>
            <person name="Barry K."/>
            <person name="Miller A.N."/>
            <person name="Grigoriev I.V."/>
            <person name="Debuchy R."/>
            <person name="Gladieux P."/>
            <person name="Thoren M.H."/>
            <person name="Johannesson H."/>
        </authorList>
    </citation>
    <scope>NUCLEOTIDE SEQUENCE</scope>
    <source>
        <strain evidence="10">PSN243</strain>
    </source>
</reference>
<protein>
    <submittedName>
        <fullName evidence="10">Leghemoglobin reductase</fullName>
    </submittedName>
</protein>
<accession>A0AAV9G3W8</accession>
<evidence type="ECO:0000256" key="7">
    <source>
        <dbReference type="PIRSR" id="PIRSR000350-4"/>
    </source>
</evidence>
<feature type="domain" description="FAD/NAD(P)-binding" evidence="9">
    <location>
        <begin position="8"/>
        <end position="323"/>
    </location>
</feature>
<feature type="binding site" evidence="6">
    <location>
        <position position="206"/>
    </location>
    <ligand>
        <name>NAD(+)</name>
        <dbReference type="ChEBI" id="CHEBI:57540"/>
    </ligand>
</feature>
<dbReference type="GO" id="GO:0050660">
    <property type="term" value="F:flavin adenine dinucleotide binding"/>
    <property type="evidence" value="ECO:0007669"/>
    <property type="project" value="TreeGrafter"/>
</dbReference>
<dbReference type="FunFam" id="3.30.390.30:FF:000001">
    <property type="entry name" value="Dihydrolipoyl dehydrogenase"/>
    <property type="match status" value="1"/>
</dbReference>
<evidence type="ECO:0000256" key="3">
    <source>
        <dbReference type="ARBA" id="ARBA00022827"/>
    </source>
</evidence>
<evidence type="ECO:0000256" key="5">
    <source>
        <dbReference type="PIRSR" id="PIRSR000350-2"/>
    </source>
</evidence>
<feature type="binding site" evidence="6">
    <location>
        <position position="273"/>
    </location>
    <ligand>
        <name>NAD(+)</name>
        <dbReference type="ChEBI" id="CHEBI:57540"/>
    </ligand>
</feature>
<dbReference type="Gene3D" id="3.30.390.30">
    <property type="match status" value="1"/>
</dbReference>
<feature type="domain" description="Pyridine nucleotide-disulphide oxidoreductase dimerisation" evidence="8">
    <location>
        <begin position="350"/>
        <end position="457"/>
    </location>
</feature>
<dbReference type="AlphaFoldDB" id="A0AAV9G3W8"/>
<dbReference type="SUPFAM" id="SSF55424">
    <property type="entry name" value="FAD/NAD-linked reductases, dimerisation (C-terminal) domain"/>
    <property type="match status" value="1"/>
</dbReference>